<feature type="compositionally biased region" description="Basic and acidic residues" evidence="1">
    <location>
        <begin position="269"/>
        <end position="281"/>
    </location>
</feature>
<name>A0AA38P2T6_9AGAR</name>
<protein>
    <submittedName>
        <fullName evidence="3">Uncharacterized protein</fullName>
    </submittedName>
</protein>
<keyword evidence="2" id="KW-0812">Transmembrane</keyword>
<evidence type="ECO:0000256" key="2">
    <source>
        <dbReference type="SAM" id="Phobius"/>
    </source>
</evidence>
<keyword evidence="2" id="KW-1133">Transmembrane helix</keyword>
<organism evidence="3 4">
    <name type="scientific">Lentinula raphanica</name>
    <dbReference type="NCBI Taxonomy" id="153919"/>
    <lineage>
        <taxon>Eukaryota</taxon>
        <taxon>Fungi</taxon>
        <taxon>Dikarya</taxon>
        <taxon>Basidiomycota</taxon>
        <taxon>Agaricomycotina</taxon>
        <taxon>Agaricomycetes</taxon>
        <taxon>Agaricomycetidae</taxon>
        <taxon>Agaricales</taxon>
        <taxon>Marasmiineae</taxon>
        <taxon>Omphalotaceae</taxon>
        <taxon>Lentinula</taxon>
    </lineage>
</organism>
<dbReference type="EMBL" id="MU806449">
    <property type="protein sequence ID" value="KAJ3835086.1"/>
    <property type="molecule type" value="Genomic_DNA"/>
</dbReference>
<sequence length="289" mass="32280">MVNLIVCQTRLLVFLVVFLPTILNIMVAALPFDPTWQAQVPGENPPWPIKPQPSPIWFVWVNTYLVRTLEGEKYALRATRPLQVNEKWQVYIGVARAFHAVQKEGQGKWKVAEIEKATLRGRAMQKLGKIERLESQSNSQDISRDITEGLSGIEGDNQFQALDNAMKFLRREGKSSKGLEMPETARFVVETGDPWNSFYSEMRVLLEKDSEQPAAKEPEPISSSTEFAGGGKKGPFEDVASDLPPPQRSKTGSNPALLPQGAVTVPKLSAKEEERTREAMSFRKILSSA</sequence>
<feature type="compositionally biased region" description="Basic and acidic residues" evidence="1">
    <location>
        <begin position="209"/>
        <end position="219"/>
    </location>
</feature>
<proteinExistence type="predicted"/>
<evidence type="ECO:0000256" key="1">
    <source>
        <dbReference type="SAM" id="MobiDB-lite"/>
    </source>
</evidence>
<keyword evidence="4" id="KW-1185">Reference proteome</keyword>
<evidence type="ECO:0000313" key="4">
    <source>
        <dbReference type="Proteomes" id="UP001163846"/>
    </source>
</evidence>
<feature type="region of interest" description="Disordered" evidence="1">
    <location>
        <begin position="209"/>
        <end position="289"/>
    </location>
</feature>
<accession>A0AA38P2T6</accession>
<reference evidence="3" key="1">
    <citation type="submission" date="2022-08" db="EMBL/GenBank/DDBJ databases">
        <authorList>
            <consortium name="DOE Joint Genome Institute"/>
            <person name="Min B."/>
            <person name="Riley R."/>
            <person name="Sierra-Patev S."/>
            <person name="Naranjo-Ortiz M."/>
            <person name="Looney B."/>
            <person name="Konkel Z."/>
            <person name="Slot J.C."/>
            <person name="Sakamoto Y."/>
            <person name="Steenwyk J.L."/>
            <person name="Rokas A."/>
            <person name="Carro J."/>
            <person name="Camarero S."/>
            <person name="Ferreira P."/>
            <person name="Molpeceres G."/>
            <person name="Ruiz-Duenas F.J."/>
            <person name="Serrano A."/>
            <person name="Henrissat B."/>
            <person name="Drula E."/>
            <person name="Hughes K.W."/>
            <person name="Mata J.L."/>
            <person name="Ishikawa N.K."/>
            <person name="Vargas-Isla R."/>
            <person name="Ushijima S."/>
            <person name="Smith C.A."/>
            <person name="Ahrendt S."/>
            <person name="Andreopoulos W."/>
            <person name="He G."/>
            <person name="Labutti K."/>
            <person name="Lipzen A."/>
            <person name="Ng V."/>
            <person name="Sandor L."/>
            <person name="Barry K."/>
            <person name="Martinez A.T."/>
            <person name="Xiao Y."/>
            <person name="Gibbons J.G."/>
            <person name="Terashima K."/>
            <person name="Hibbett D.S."/>
            <person name="Grigoriev I.V."/>
        </authorList>
    </citation>
    <scope>NUCLEOTIDE SEQUENCE</scope>
    <source>
        <strain evidence="3">TFB9207</strain>
    </source>
</reference>
<comment type="caution">
    <text evidence="3">The sequence shown here is derived from an EMBL/GenBank/DDBJ whole genome shotgun (WGS) entry which is preliminary data.</text>
</comment>
<evidence type="ECO:0000313" key="3">
    <source>
        <dbReference type="EMBL" id="KAJ3835086.1"/>
    </source>
</evidence>
<keyword evidence="2" id="KW-0472">Membrane</keyword>
<dbReference type="Proteomes" id="UP001163846">
    <property type="component" value="Unassembled WGS sequence"/>
</dbReference>
<dbReference type="AlphaFoldDB" id="A0AA38P2T6"/>
<gene>
    <name evidence="3" type="ORF">F5878DRAFT_727760</name>
</gene>
<feature type="transmembrane region" description="Helical" evidence="2">
    <location>
        <begin position="12"/>
        <end position="32"/>
    </location>
</feature>